<keyword evidence="2" id="KW-0472">Membrane</keyword>
<evidence type="ECO:0000256" key="4">
    <source>
        <dbReference type="SAM" id="SignalP"/>
    </source>
</evidence>
<feature type="signal peptide" evidence="4">
    <location>
        <begin position="1"/>
        <end position="31"/>
    </location>
</feature>
<dbReference type="GO" id="GO:0005509">
    <property type="term" value="F:calcium ion binding"/>
    <property type="evidence" value="ECO:0007669"/>
    <property type="project" value="UniProtKB-UniRule"/>
</dbReference>
<dbReference type="PROSITE" id="PS50268">
    <property type="entry name" value="CADHERIN_2"/>
    <property type="match status" value="2"/>
</dbReference>
<keyword evidence="1" id="KW-0812">Transmembrane</keyword>
<evidence type="ECO:0000256" key="3">
    <source>
        <dbReference type="PROSITE-ProRule" id="PRU00043"/>
    </source>
</evidence>
<sequence length="257" mass="28641">MALRTLSLRIHLRTLLLTALLTLALPLLVDAQQACLFPESDDGHPILVNVTEGALVGSIVVESTFEPADAELLIASINSGNLAQEEYRERFELQTTAKGQFVIRTRKPLSLPPYPSIVEETFLYINLLCNGQQYSVITVRVQSVNDHAPWFYGQIPYRIGVKESAPLGTTFETPILALDWDPAQQYGVTFAIESGNEDGTFELEAAKDIVHNPNALPIEFTGHWTTEQLPPVLRMKLVKPLDYDYGKRKYSLIISAT</sequence>
<organism evidence="6 7">
    <name type="scientific">Plectus sambesii</name>
    <dbReference type="NCBI Taxonomy" id="2011161"/>
    <lineage>
        <taxon>Eukaryota</taxon>
        <taxon>Metazoa</taxon>
        <taxon>Ecdysozoa</taxon>
        <taxon>Nematoda</taxon>
        <taxon>Chromadorea</taxon>
        <taxon>Plectida</taxon>
        <taxon>Plectina</taxon>
        <taxon>Plectoidea</taxon>
        <taxon>Plectidae</taxon>
        <taxon>Plectus</taxon>
    </lineage>
</organism>
<dbReference type="SUPFAM" id="SSF49313">
    <property type="entry name" value="Cadherin-like"/>
    <property type="match status" value="1"/>
</dbReference>
<dbReference type="AlphaFoldDB" id="A0A914WRF4"/>
<accession>A0A914WRF4</accession>
<evidence type="ECO:0000313" key="7">
    <source>
        <dbReference type="WBParaSite" id="PSAMB.scaffold4979size22119.g25616.t1"/>
    </source>
</evidence>
<name>A0A914WRF4_9BILA</name>
<proteinExistence type="predicted"/>
<evidence type="ECO:0000259" key="5">
    <source>
        <dbReference type="PROSITE" id="PS50268"/>
    </source>
</evidence>
<feature type="chain" id="PRO_5036781039" evidence="4">
    <location>
        <begin position="32"/>
        <end position="257"/>
    </location>
</feature>
<dbReference type="InterPro" id="IPR015919">
    <property type="entry name" value="Cadherin-like_sf"/>
</dbReference>
<dbReference type="GO" id="GO:0005886">
    <property type="term" value="C:plasma membrane"/>
    <property type="evidence" value="ECO:0007669"/>
    <property type="project" value="UniProtKB-SubCell"/>
</dbReference>
<evidence type="ECO:0000256" key="1">
    <source>
        <dbReference type="ARBA" id="ARBA00022692"/>
    </source>
</evidence>
<feature type="domain" description="Cadherin" evidence="5">
    <location>
        <begin position="42"/>
        <end position="151"/>
    </location>
</feature>
<protein>
    <submittedName>
        <fullName evidence="7">Cadherin domain-containing protein</fullName>
    </submittedName>
</protein>
<keyword evidence="2" id="KW-1133">Transmembrane helix</keyword>
<dbReference type="PANTHER" id="PTHR24026">
    <property type="entry name" value="FAT ATYPICAL CADHERIN-RELATED"/>
    <property type="match status" value="1"/>
</dbReference>
<keyword evidence="4" id="KW-0732">Signal</keyword>
<keyword evidence="6" id="KW-1185">Reference proteome</keyword>
<dbReference type="PANTHER" id="PTHR24026:SF126">
    <property type="entry name" value="PROTOCADHERIN FAT 4"/>
    <property type="match status" value="1"/>
</dbReference>
<dbReference type="WBParaSite" id="PSAMB.scaffold4979size22119.g25616.t1">
    <property type="protein sequence ID" value="PSAMB.scaffold4979size22119.g25616.t1"/>
    <property type="gene ID" value="PSAMB.scaffold4979size22119.g25616"/>
</dbReference>
<reference evidence="7" key="1">
    <citation type="submission" date="2022-11" db="UniProtKB">
        <authorList>
            <consortium name="WormBaseParasite"/>
        </authorList>
    </citation>
    <scope>IDENTIFICATION</scope>
</reference>
<dbReference type="GO" id="GO:0007156">
    <property type="term" value="P:homophilic cell adhesion via plasma membrane adhesion molecules"/>
    <property type="evidence" value="ECO:0007669"/>
    <property type="project" value="InterPro"/>
</dbReference>
<evidence type="ECO:0000313" key="6">
    <source>
        <dbReference type="Proteomes" id="UP000887566"/>
    </source>
</evidence>
<feature type="domain" description="Cadherin" evidence="5">
    <location>
        <begin position="153"/>
        <end position="257"/>
    </location>
</feature>
<keyword evidence="3" id="KW-0106">Calcium</keyword>
<dbReference type="Gene3D" id="2.60.40.60">
    <property type="entry name" value="Cadherins"/>
    <property type="match status" value="1"/>
</dbReference>
<dbReference type="InterPro" id="IPR002126">
    <property type="entry name" value="Cadherin-like_dom"/>
</dbReference>
<dbReference type="Proteomes" id="UP000887566">
    <property type="component" value="Unplaced"/>
</dbReference>
<evidence type="ECO:0000256" key="2">
    <source>
        <dbReference type="ARBA" id="ARBA00022989"/>
    </source>
</evidence>